<evidence type="ECO:0000256" key="4">
    <source>
        <dbReference type="ARBA" id="ARBA00023277"/>
    </source>
</evidence>
<dbReference type="InterPro" id="IPR011059">
    <property type="entry name" value="Metal-dep_hydrolase_composite"/>
</dbReference>
<keyword evidence="3 5" id="KW-0378">Hydrolase</keyword>
<keyword evidence="4 5" id="KW-0119">Carbohydrate metabolism</keyword>
<evidence type="ECO:0000256" key="1">
    <source>
        <dbReference type="ARBA" id="ARBA00010716"/>
    </source>
</evidence>
<evidence type="ECO:0000256" key="5">
    <source>
        <dbReference type="PIRNR" id="PIRNR038994"/>
    </source>
</evidence>
<dbReference type="InterPro" id="IPR003764">
    <property type="entry name" value="GlcNAc_6-P_deAcase"/>
</dbReference>
<evidence type="ECO:0000256" key="2">
    <source>
        <dbReference type="ARBA" id="ARBA00022723"/>
    </source>
</evidence>
<feature type="domain" description="Amidohydrolase-related" evidence="6">
    <location>
        <begin position="51"/>
        <end position="375"/>
    </location>
</feature>
<organism evidence="7 8">
    <name type="scientific">Gordonia cholesterolivorans</name>
    <dbReference type="NCBI Taxonomy" id="559625"/>
    <lineage>
        <taxon>Bacteria</taxon>
        <taxon>Bacillati</taxon>
        <taxon>Actinomycetota</taxon>
        <taxon>Actinomycetes</taxon>
        <taxon>Mycobacteriales</taxon>
        <taxon>Gordoniaceae</taxon>
        <taxon>Gordonia</taxon>
    </lineage>
</organism>
<reference evidence="7 8" key="1">
    <citation type="journal article" date="2019" name="Int. J. Syst. Evol. Microbiol.">
        <title>The Global Catalogue of Microorganisms (GCM) 10K type strain sequencing project: providing services to taxonomists for standard genome sequencing and annotation.</title>
        <authorList>
            <consortium name="The Broad Institute Genomics Platform"/>
            <consortium name="The Broad Institute Genome Sequencing Center for Infectious Disease"/>
            <person name="Wu L."/>
            <person name="Ma J."/>
        </authorList>
    </citation>
    <scope>NUCLEOTIDE SEQUENCE [LARGE SCALE GENOMIC DNA]</scope>
    <source>
        <strain evidence="7 8">JCM 16227</strain>
    </source>
</reference>
<dbReference type="Proteomes" id="UP001501170">
    <property type="component" value="Unassembled WGS sequence"/>
</dbReference>
<keyword evidence="2" id="KW-0479">Metal-binding</keyword>
<dbReference type="PIRSF" id="PIRSF038994">
    <property type="entry name" value="NagA"/>
    <property type="match status" value="1"/>
</dbReference>
<dbReference type="CDD" id="cd00854">
    <property type="entry name" value="NagA"/>
    <property type="match status" value="1"/>
</dbReference>
<dbReference type="InterPro" id="IPR006680">
    <property type="entry name" value="Amidohydro-rel"/>
</dbReference>
<dbReference type="InterPro" id="IPR032466">
    <property type="entry name" value="Metal_Hydrolase"/>
</dbReference>
<evidence type="ECO:0000313" key="7">
    <source>
        <dbReference type="EMBL" id="GAA2391845.1"/>
    </source>
</evidence>
<protein>
    <submittedName>
        <fullName evidence="7">N-acetylglucosamine-6-phosphate deacetylase</fullName>
    </submittedName>
</protein>
<evidence type="ECO:0000259" key="6">
    <source>
        <dbReference type="Pfam" id="PF01979"/>
    </source>
</evidence>
<gene>
    <name evidence="7" type="primary">nagA</name>
    <name evidence="7" type="ORF">GCM10009855_34650</name>
</gene>
<evidence type="ECO:0000256" key="3">
    <source>
        <dbReference type="ARBA" id="ARBA00022801"/>
    </source>
</evidence>
<evidence type="ECO:0000313" key="8">
    <source>
        <dbReference type="Proteomes" id="UP001501170"/>
    </source>
</evidence>
<dbReference type="Pfam" id="PF01979">
    <property type="entry name" value="Amidohydro_1"/>
    <property type="match status" value="1"/>
</dbReference>
<dbReference type="Gene3D" id="2.30.40.10">
    <property type="entry name" value="Urease, subunit C, domain 1"/>
    <property type="match status" value="1"/>
</dbReference>
<dbReference type="PANTHER" id="PTHR11113:SF14">
    <property type="entry name" value="N-ACETYLGLUCOSAMINE-6-PHOSPHATE DEACETYLASE"/>
    <property type="match status" value="1"/>
</dbReference>
<comment type="similarity">
    <text evidence="1 5">Belongs to the metallo-dependent hydrolases superfamily. NagA family.</text>
</comment>
<dbReference type="SUPFAM" id="SSF51556">
    <property type="entry name" value="Metallo-dependent hydrolases"/>
    <property type="match status" value="1"/>
</dbReference>
<proteinExistence type="inferred from homology"/>
<comment type="caution">
    <text evidence="7">The sequence shown here is derived from an EMBL/GenBank/DDBJ whole genome shotgun (WGS) entry which is preliminary data.</text>
</comment>
<name>A0ABN3I0Y3_9ACTN</name>
<dbReference type="PANTHER" id="PTHR11113">
    <property type="entry name" value="N-ACETYLGLUCOSAMINE-6-PHOSPHATE DEACETYLASE"/>
    <property type="match status" value="1"/>
</dbReference>
<keyword evidence="8" id="KW-1185">Reference proteome</keyword>
<dbReference type="SUPFAM" id="SSF51338">
    <property type="entry name" value="Composite domain of metallo-dependent hydrolases"/>
    <property type="match status" value="1"/>
</dbReference>
<accession>A0ABN3I0Y3</accession>
<dbReference type="EMBL" id="BAAARB010000026">
    <property type="protein sequence ID" value="GAA2391845.1"/>
    <property type="molecule type" value="Genomic_DNA"/>
</dbReference>
<sequence>MNETMIIAAGTVVADGVVHRPGWVEIAHGFITGVGAGPPPAAASATFADGVIVPGFVDMHVHGGGGSSYTDGIGDDVRAAARFHREHGTTTTVTSTVSAGRAELRDIVARLSVLVGEGISAGIHLEGPWISGARCGAHDPDVLRPPSPGEIDELLELADGAVVMVTLAPELPGAMEAIDRFVSAGVTVAVGHTDATYDQVREAIARGARVATHLFNAMAPLGHREPGPPLALMEDPRVVVELVADGVHLHPALVRDVQRAVGFDRVALVTDAMAAAGMPDGAYRLGALDVSVADGAARVARTGAIAGSTATMAGLFARTVAGLRSDAPGVRDRVSDEILLGAVAMTSANPARVLGRADIGALASGRRADLVVLDADLRVVHVHSAR</sequence>
<dbReference type="Gene3D" id="3.20.20.140">
    <property type="entry name" value="Metal-dependent hydrolases"/>
    <property type="match status" value="1"/>
</dbReference>